<feature type="binding site" evidence="6">
    <location>
        <position position="222"/>
    </location>
    <ligand>
        <name>NAD(+)</name>
        <dbReference type="ChEBI" id="CHEBI:57540"/>
    </ligand>
</feature>
<dbReference type="InterPro" id="IPR046346">
    <property type="entry name" value="Aminoacid_DH-like_N_sf"/>
</dbReference>
<dbReference type="PANTHER" id="PTHR11606">
    <property type="entry name" value="GLUTAMATE DEHYDROGENASE"/>
    <property type="match status" value="1"/>
</dbReference>
<feature type="binding site" evidence="6">
    <location>
        <position position="95"/>
    </location>
    <ligand>
        <name>substrate</name>
    </ligand>
</feature>
<evidence type="ECO:0000256" key="8">
    <source>
        <dbReference type="RuleBase" id="RU004417"/>
    </source>
</evidence>
<dbReference type="InterPro" id="IPR014362">
    <property type="entry name" value="Glu_DH"/>
</dbReference>
<proteinExistence type="inferred from homology"/>
<evidence type="ECO:0000256" key="5">
    <source>
        <dbReference type="PIRSR" id="PIRSR000185-1"/>
    </source>
</evidence>
<keyword evidence="11" id="KW-1185">Reference proteome</keyword>
<keyword evidence="6" id="KW-0547">Nucleotide-binding</keyword>
<dbReference type="GO" id="GO:0000166">
    <property type="term" value="F:nucleotide binding"/>
    <property type="evidence" value="ECO:0007669"/>
    <property type="project" value="UniProtKB-KW"/>
</dbReference>
<protein>
    <recommendedName>
        <fullName evidence="2 4">Glutamate dehydrogenase</fullName>
    </recommendedName>
</protein>
<feature type="binding site" evidence="6">
    <location>
        <position position="191"/>
    </location>
    <ligand>
        <name>NAD(+)</name>
        <dbReference type="ChEBI" id="CHEBI:57540"/>
    </ligand>
</feature>
<evidence type="ECO:0000313" key="10">
    <source>
        <dbReference type="EMBL" id="GAW93031.1"/>
    </source>
</evidence>
<name>A0A1Z5HUM6_9FIRM</name>
<evidence type="ECO:0000256" key="3">
    <source>
        <dbReference type="ARBA" id="ARBA00023002"/>
    </source>
</evidence>
<keyword evidence="3 4" id="KW-0560">Oxidoreductase</keyword>
<dbReference type="Gene3D" id="3.40.50.720">
    <property type="entry name" value="NAD(P)-binding Rossmann-like Domain"/>
    <property type="match status" value="1"/>
</dbReference>
<dbReference type="CDD" id="cd01076">
    <property type="entry name" value="NAD_bind_1_Glu_DH"/>
    <property type="match status" value="1"/>
</dbReference>
<dbReference type="Gene3D" id="3.40.50.10860">
    <property type="entry name" value="Leucine Dehydrogenase, chain A, domain 1"/>
    <property type="match status" value="1"/>
</dbReference>
<dbReference type="OrthoDB" id="9803297at2"/>
<comment type="caution">
    <text evidence="10">The sequence shown here is derived from an EMBL/GenBank/DDBJ whole genome shotgun (WGS) entry which is preliminary data.</text>
</comment>
<dbReference type="RefSeq" id="WP_088554257.1">
    <property type="nucleotide sequence ID" value="NZ_BDGJ01000111.1"/>
</dbReference>
<dbReference type="AlphaFoldDB" id="A0A1Z5HUM6"/>
<dbReference type="InterPro" id="IPR006097">
    <property type="entry name" value="Glu/Leu/Phe/Val/Trp_DH_dimer"/>
</dbReference>
<dbReference type="PIRSF" id="PIRSF000185">
    <property type="entry name" value="Glu_DH"/>
    <property type="match status" value="1"/>
</dbReference>
<dbReference type="SMART" id="SM00839">
    <property type="entry name" value="ELFV_dehydrog"/>
    <property type="match status" value="1"/>
</dbReference>
<feature type="site" description="Important for catalysis" evidence="7">
    <location>
        <position position="147"/>
    </location>
</feature>
<evidence type="ECO:0000256" key="1">
    <source>
        <dbReference type="ARBA" id="ARBA00006382"/>
    </source>
</evidence>
<feature type="domain" description="Glutamate/phenylalanine/leucine/valine/L-tryptophan dehydrogenase C-terminal" evidence="9">
    <location>
        <begin position="184"/>
        <end position="415"/>
    </location>
</feature>
<keyword evidence="6" id="KW-0520">NAD</keyword>
<sequence length="432" mass="47750">MTENKLNSYRIAQQQIQAAVKQLGLSSTVYELLKQPMRELTVAIPVEMDDGSVKVFIGYRVQHNHALGPLKGGIRFHPEVTLDEVRALAMWMTFKCAVVGLPYGGAKGGVICDPKKLSLRELQRLSRGYVNAVAPLLGIEKDIPAPDVYTNAQVMAWMMDEFSKIKQYNEFGVITGKPQVVGGSAGRHEATARGCMIVVREAARALEIPLQGATVAVQGFGNAGSIIARLLHEQGCRLVAAVDSSGGAYNRRGLDPIRLAEYKSKTGSVKGYPGSQNITSQELLTLDCDILIPAALENQITAQNAPYVKARIIGEAANGPTTPEADRILKENRTLVIPDILASAGGVTVSYFEWVQNRMGYYWSTEEVNKKLEDIMVRSFREVYQTYQQRKDVDMRTAAYMVAIKRISEAMEVRGWLGEEKKEQRERQVLLA</sequence>
<evidence type="ECO:0000256" key="7">
    <source>
        <dbReference type="PIRSR" id="PIRSR000185-3"/>
    </source>
</evidence>
<comment type="similarity">
    <text evidence="1 4 8">Belongs to the Glu/Leu/Phe/Val dehydrogenases family.</text>
</comment>
<feature type="binding site" evidence="6">
    <location>
        <position position="350"/>
    </location>
    <ligand>
        <name>substrate</name>
    </ligand>
</feature>
<gene>
    <name evidence="10" type="ORF">KKC1_21740</name>
</gene>
<reference evidence="11" key="1">
    <citation type="journal article" date="2017" name="Appl. Environ. Microbiol.">
        <title>Genomic Analysis of Calderihabitans maritimus KKC1, a Thermophilic, Hydrogenogenic, Carboxydotrophic Bacterium Isolated from Marine Sediment.</title>
        <authorList>
            <person name="Omae K."/>
            <person name="Yoneda Y."/>
            <person name="Fukuyama Y."/>
            <person name="Yoshida T."/>
            <person name="Sako Y."/>
        </authorList>
    </citation>
    <scope>NUCLEOTIDE SEQUENCE [LARGE SCALE GENOMIC DNA]</scope>
    <source>
        <strain evidence="11">KKC1</strain>
    </source>
</reference>
<evidence type="ECO:0000259" key="9">
    <source>
        <dbReference type="SMART" id="SM00839"/>
    </source>
</evidence>
<dbReference type="SUPFAM" id="SSF53223">
    <property type="entry name" value="Aminoacid dehydrogenase-like, N-terminal domain"/>
    <property type="match status" value="1"/>
</dbReference>
<dbReference type="Pfam" id="PF00208">
    <property type="entry name" value="ELFV_dehydrog"/>
    <property type="match status" value="1"/>
</dbReference>
<organism evidence="10 11">
    <name type="scientific">Calderihabitans maritimus</name>
    <dbReference type="NCBI Taxonomy" id="1246530"/>
    <lineage>
        <taxon>Bacteria</taxon>
        <taxon>Bacillati</taxon>
        <taxon>Bacillota</taxon>
        <taxon>Clostridia</taxon>
        <taxon>Neomoorellales</taxon>
        <taxon>Calderihabitantaceae</taxon>
        <taxon>Calderihabitans</taxon>
    </lineage>
</organism>
<feature type="binding site" evidence="6">
    <location>
        <position position="71"/>
    </location>
    <ligand>
        <name>substrate</name>
    </ligand>
</feature>
<evidence type="ECO:0000256" key="6">
    <source>
        <dbReference type="PIRSR" id="PIRSR000185-2"/>
    </source>
</evidence>
<dbReference type="Proteomes" id="UP000197032">
    <property type="component" value="Unassembled WGS sequence"/>
</dbReference>
<accession>A0A1Z5HUM6</accession>
<evidence type="ECO:0000256" key="4">
    <source>
        <dbReference type="PIRNR" id="PIRNR000185"/>
    </source>
</evidence>
<dbReference type="GO" id="GO:0004352">
    <property type="term" value="F:glutamate dehydrogenase (NAD+) activity"/>
    <property type="evidence" value="ECO:0007669"/>
    <property type="project" value="TreeGrafter"/>
</dbReference>
<dbReference type="InterPro" id="IPR033922">
    <property type="entry name" value="NAD_bind_Glu_DH"/>
</dbReference>
<dbReference type="InterPro" id="IPR006095">
    <property type="entry name" value="Glu/Leu/Phe/Val/Trp_DH"/>
</dbReference>
<feature type="active site" description="Proton donor" evidence="5">
    <location>
        <position position="107"/>
    </location>
</feature>
<dbReference type="InterPro" id="IPR006096">
    <property type="entry name" value="Glu/Leu/Phe/Val/Trp_DH_C"/>
</dbReference>
<dbReference type="Pfam" id="PF02812">
    <property type="entry name" value="ELFV_dehydrog_N"/>
    <property type="match status" value="1"/>
</dbReference>
<dbReference type="EMBL" id="BDGJ01000111">
    <property type="protein sequence ID" value="GAW93031.1"/>
    <property type="molecule type" value="Genomic_DNA"/>
</dbReference>
<dbReference type="SUPFAM" id="SSF51735">
    <property type="entry name" value="NAD(P)-binding Rossmann-fold domains"/>
    <property type="match status" value="1"/>
</dbReference>
<dbReference type="PRINTS" id="PR00082">
    <property type="entry name" value="GLFDHDRGNASE"/>
</dbReference>
<dbReference type="GO" id="GO:0006538">
    <property type="term" value="P:L-glutamate catabolic process"/>
    <property type="evidence" value="ECO:0007669"/>
    <property type="project" value="TreeGrafter"/>
</dbReference>
<dbReference type="PROSITE" id="PS00074">
    <property type="entry name" value="GLFV_DEHYDROGENASE"/>
    <property type="match status" value="1"/>
</dbReference>
<evidence type="ECO:0000256" key="2">
    <source>
        <dbReference type="ARBA" id="ARBA00012896"/>
    </source>
</evidence>
<dbReference type="FunFam" id="3.40.50.10860:FF:000003">
    <property type="entry name" value="Glutamate dehydrogenase"/>
    <property type="match status" value="1"/>
</dbReference>
<dbReference type="InterPro" id="IPR036291">
    <property type="entry name" value="NAD(P)-bd_dom_sf"/>
</dbReference>
<evidence type="ECO:0000313" key="11">
    <source>
        <dbReference type="Proteomes" id="UP000197032"/>
    </source>
</evidence>
<dbReference type="InterPro" id="IPR033524">
    <property type="entry name" value="Glu/Leu/Phe/Val_DH_AS"/>
</dbReference>
<dbReference type="PANTHER" id="PTHR11606:SF13">
    <property type="entry name" value="GLUTAMATE DEHYDROGENASE 1, MITOCHONDRIAL"/>
    <property type="match status" value="1"/>
</dbReference>